<evidence type="ECO:0000313" key="2">
    <source>
        <dbReference type="Proteomes" id="UP000274131"/>
    </source>
</evidence>
<reference evidence="3" key="1">
    <citation type="submission" date="2017-02" db="UniProtKB">
        <authorList>
            <consortium name="WormBaseParasite"/>
        </authorList>
    </citation>
    <scope>IDENTIFICATION</scope>
</reference>
<name>A0A0N4VNF3_ENTVE</name>
<organism evidence="3">
    <name type="scientific">Enterobius vermicularis</name>
    <name type="common">Human pinworm</name>
    <dbReference type="NCBI Taxonomy" id="51028"/>
    <lineage>
        <taxon>Eukaryota</taxon>
        <taxon>Metazoa</taxon>
        <taxon>Ecdysozoa</taxon>
        <taxon>Nematoda</taxon>
        <taxon>Chromadorea</taxon>
        <taxon>Rhabditida</taxon>
        <taxon>Spirurina</taxon>
        <taxon>Oxyuridomorpha</taxon>
        <taxon>Oxyuroidea</taxon>
        <taxon>Oxyuridae</taxon>
        <taxon>Enterobius</taxon>
    </lineage>
</organism>
<evidence type="ECO:0000313" key="3">
    <source>
        <dbReference type="WBParaSite" id="EVEC_0001250901-mRNA-1"/>
    </source>
</evidence>
<proteinExistence type="predicted"/>
<dbReference type="EMBL" id="UXUI01012533">
    <property type="protein sequence ID" value="VDD96948.1"/>
    <property type="molecule type" value="Genomic_DNA"/>
</dbReference>
<dbReference type="WBParaSite" id="EVEC_0001250901-mRNA-1">
    <property type="protein sequence ID" value="EVEC_0001250901-mRNA-1"/>
    <property type="gene ID" value="EVEC_0001250901"/>
</dbReference>
<evidence type="ECO:0000313" key="1">
    <source>
        <dbReference type="EMBL" id="VDD96948.1"/>
    </source>
</evidence>
<dbReference type="Proteomes" id="UP000274131">
    <property type="component" value="Unassembled WGS sequence"/>
</dbReference>
<sequence>MEASHIKDNSVMLEVLDDQLRLLHGRLVNSLNEEILCYRQSVVALVDENINNRNALQLYLRNCQEYNTSLESDGGYPHSDFEIGFCGDSGQRNMTVEEDTANEIEAKGITLKEVVDLLLKIMMHSANILVNALGNALDE</sequence>
<keyword evidence="2" id="KW-1185">Reference proteome</keyword>
<protein>
    <submittedName>
        <fullName evidence="1 3">Uncharacterized protein</fullName>
    </submittedName>
</protein>
<reference evidence="1 2" key="2">
    <citation type="submission" date="2018-10" db="EMBL/GenBank/DDBJ databases">
        <authorList>
            <consortium name="Pathogen Informatics"/>
        </authorList>
    </citation>
    <scope>NUCLEOTIDE SEQUENCE [LARGE SCALE GENOMIC DNA]</scope>
</reference>
<gene>
    <name evidence="1" type="ORF">EVEC_LOCUS11699</name>
</gene>
<accession>A0A0N4VNF3</accession>
<dbReference type="AlphaFoldDB" id="A0A0N4VNF3"/>